<dbReference type="InterPro" id="IPR032675">
    <property type="entry name" value="LRR_dom_sf"/>
</dbReference>
<sequence>MAAKRKTRSDQQCQKQRKRPRRTEECRLDSLPESLQLHILSFLDAKQAVQTSVLAKSWISLWTRTPVLRFNYIAFRKLRAFDKFVYNVLRFRDHAVKVNTLTFIRGGTSSAKVLKNVLDYAFSHGVSHLEFFIQRSRSGLWPVCPRTSSDSLKTLSLKSGNYVIRCPSLSGMFKNLAVLHLKGAVLKNLEPFSGFPMLEKLVLDDCRHATTTMTVEATRLAYLSITSHVCRINRCHLNTPNLRLFEYVGSDLPKLITHDGLPTYVYIEERCCARGCLNGFTGIGGGGSTGVVSCDGEGVIGKHMGNQRRK</sequence>
<dbReference type="PANTHER" id="PTHR34223:SF101">
    <property type="entry name" value="F-BOX DOMAIN-CONTAINING PROTEIN"/>
    <property type="match status" value="1"/>
</dbReference>
<evidence type="ECO:0000256" key="1">
    <source>
        <dbReference type="SAM" id="MobiDB-lite"/>
    </source>
</evidence>
<name>A0AA38SK19_9ASTR</name>
<gene>
    <name evidence="3" type="ORF">OSB04_026809</name>
</gene>
<feature type="domain" description="F-box" evidence="2">
    <location>
        <begin position="28"/>
        <end position="67"/>
    </location>
</feature>
<comment type="caution">
    <text evidence="3">The sequence shown here is derived from an EMBL/GenBank/DDBJ whole genome shotgun (WGS) entry which is preliminary data.</text>
</comment>
<dbReference type="SUPFAM" id="SSF52058">
    <property type="entry name" value="L domain-like"/>
    <property type="match status" value="1"/>
</dbReference>
<dbReference type="Proteomes" id="UP001172457">
    <property type="component" value="Chromosome 7"/>
</dbReference>
<proteinExistence type="predicted"/>
<evidence type="ECO:0000313" key="3">
    <source>
        <dbReference type="EMBL" id="KAJ9540303.1"/>
    </source>
</evidence>
<keyword evidence="4" id="KW-1185">Reference proteome</keyword>
<accession>A0AA38SK19</accession>
<dbReference type="PANTHER" id="PTHR34223">
    <property type="entry name" value="OS11G0201299 PROTEIN"/>
    <property type="match status" value="1"/>
</dbReference>
<dbReference type="SUPFAM" id="SSF81383">
    <property type="entry name" value="F-box domain"/>
    <property type="match status" value="1"/>
</dbReference>
<dbReference type="AlphaFoldDB" id="A0AA38SK19"/>
<feature type="region of interest" description="Disordered" evidence="1">
    <location>
        <begin position="1"/>
        <end position="25"/>
    </location>
</feature>
<dbReference type="CDD" id="cd22160">
    <property type="entry name" value="F-box_AtFBL13-like"/>
    <property type="match status" value="1"/>
</dbReference>
<dbReference type="InterPro" id="IPR001810">
    <property type="entry name" value="F-box_dom"/>
</dbReference>
<dbReference type="EMBL" id="JARYMX010000007">
    <property type="protein sequence ID" value="KAJ9540303.1"/>
    <property type="molecule type" value="Genomic_DNA"/>
</dbReference>
<evidence type="ECO:0000313" key="4">
    <source>
        <dbReference type="Proteomes" id="UP001172457"/>
    </source>
</evidence>
<evidence type="ECO:0000259" key="2">
    <source>
        <dbReference type="Pfam" id="PF00646"/>
    </source>
</evidence>
<dbReference type="InterPro" id="IPR053781">
    <property type="entry name" value="F-box_AtFBL13-like"/>
</dbReference>
<protein>
    <recommendedName>
        <fullName evidence="2">F-box domain-containing protein</fullName>
    </recommendedName>
</protein>
<organism evidence="3 4">
    <name type="scientific">Centaurea solstitialis</name>
    <name type="common">yellow star-thistle</name>
    <dbReference type="NCBI Taxonomy" id="347529"/>
    <lineage>
        <taxon>Eukaryota</taxon>
        <taxon>Viridiplantae</taxon>
        <taxon>Streptophyta</taxon>
        <taxon>Embryophyta</taxon>
        <taxon>Tracheophyta</taxon>
        <taxon>Spermatophyta</taxon>
        <taxon>Magnoliopsida</taxon>
        <taxon>eudicotyledons</taxon>
        <taxon>Gunneridae</taxon>
        <taxon>Pentapetalae</taxon>
        <taxon>asterids</taxon>
        <taxon>campanulids</taxon>
        <taxon>Asterales</taxon>
        <taxon>Asteraceae</taxon>
        <taxon>Carduoideae</taxon>
        <taxon>Cardueae</taxon>
        <taxon>Centaureinae</taxon>
        <taxon>Centaurea</taxon>
    </lineage>
</organism>
<dbReference type="Gene3D" id="3.80.10.10">
    <property type="entry name" value="Ribonuclease Inhibitor"/>
    <property type="match status" value="1"/>
</dbReference>
<dbReference type="InterPro" id="IPR053197">
    <property type="entry name" value="F-box_SCFL_complex_component"/>
</dbReference>
<reference evidence="3" key="1">
    <citation type="submission" date="2023-03" db="EMBL/GenBank/DDBJ databases">
        <title>Chromosome-scale reference genome and RAD-based genetic map of yellow starthistle (Centaurea solstitialis) reveal putative structural variation and QTLs associated with invader traits.</title>
        <authorList>
            <person name="Reatini B."/>
            <person name="Cang F.A."/>
            <person name="Jiang Q."/>
            <person name="Mckibben M.T.W."/>
            <person name="Barker M.S."/>
            <person name="Rieseberg L.H."/>
            <person name="Dlugosch K.M."/>
        </authorList>
    </citation>
    <scope>NUCLEOTIDE SEQUENCE</scope>
    <source>
        <strain evidence="3">CAN-66</strain>
        <tissue evidence="3">Leaf</tissue>
    </source>
</reference>
<dbReference type="Pfam" id="PF00646">
    <property type="entry name" value="F-box"/>
    <property type="match status" value="1"/>
</dbReference>
<dbReference type="InterPro" id="IPR036047">
    <property type="entry name" value="F-box-like_dom_sf"/>
</dbReference>